<dbReference type="EMBL" id="VLTM01000009">
    <property type="protein sequence ID" value="KAA0166209.1"/>
    <property type="molecule type" value="Genomic_DNA"/>
</dbReference>
<dbReference type="EMBL" id="VLTL01000021">
    <property type="protein sequence ID" value="KAA0169585.1"/>
    <property type="molecule type" value="Genomic_DNA"/>
</dbReference>
<reference evidence="5 6" key="1">
    <citation type="submission" date="2019-07" db="EMBL/GenBank/DDBJ databases">
        <title>Genomes of Cafeteria roenbergensis.</title>
        <authorList>
            <person name="Fischer M.G."/>
            <person name="Hackl T."/>
            <person name="Roman M."/>
        </authorList>
    </citation>
    <scope>NUCLEOTIDE SEQUENCE [LARGE SCALE GENOMIC DNA]</scope>
    <source>
        <strain evidence="3 6">Cflag</strain>
        <strain evidence="4 5">RCC970-E3</strain>
    </source>
</reference>
<dbReference type="PANTHER" id="PTHR18849">
    <property type="entry name" value="LEUCINE RICH REPEAT PROTEIN"/>
    <property type="match status" value="1"/>
</dbReference>
<evidence type="ECO:0000256" key="1">
    <source>
        <dbReference type="ARBA" id="ARBA00022614"/>
    </source>
</evidence>
<gene>
    <name evidence="4" type="ORF">FNF28_02029</name>
    <name evidence="3" type="ORF">FNF31_01435</name>
</gene>
<dbReference type="InterPro" id="IPR032675">
    <property type="entry name" value="LRR_dom_sf"/>
</dbReference>
<name>A0A5A8DVS3_CAFRO</name>
<dbReference type="PANTHER" id="PTHR18849:SF19">
    <property type="entry name" value="LEUCINE-RICH REPEAT PROTEIN (LRRP)"/>
    <property type="match status" value="1"/>
</dbReference>
<evidence type="ECO:0000313" key="4">
    <source>
        <dbReference type="EMBL" id="KAA0169585.1"/>
    </source>
</evidence>
<comment type="caution">
    <text evidence="4">The sequence shown here is derived from an EMBL/GenBank/DDBJ whole genome shotgun (WGS) entry which is preliminary data.</text>
</comment>
<evidence type="ECO:0000256" key="2">
    <source>
        <dbReference type="ARBA" id="ARBA00022737"/>
    </source>
</evidence>
<evidence type="ECO:0000313" key="6">
    <source>
        <dbReference type="Proteomes" id="UP000325113"/>
    </source>
</evidence>
<dbReference type="Proteomes" id="UP000325113">
    <property type="component" value="Unassembled WGS sequence"/>
</dbReference>
<dbReference type="Proteomes" id="UP000324907">
    <property type="component" value="Unassembled WGS sequence"/>
</dbReference>
<keyword evidence="2" id="KW-0677">Repeat</keyword>
<keyword evidence="1" id="KW-0433">Leucine-rich repeat</keyword>
<dbReference type="SUPFAM" id="SSF52058">
    <property type="entry name" value="L domain-like"/>
    <property type="match status" value="1"/>
</dbReference>
<evidence type="ECO:0000313" key="3">
    <source>
        <dbReference type="EMBL" id="KAA0166209.1"/>
    </source>
</evidence>
<accession>A0A5A8DVS3</accession>
<evidence type="ECO:0000313" key="5">
    <source>
        <dbReference type="Proteomes" id="UP000324907"/>
    </source>
</evidence>
<sequence length="256" mass="26900">MASRGGSALSEDDVKRISGQYDLESVRRLNLRDMGLADVSVLAGCTGMVALDLRGNKLRSLAPLRGMTSLRALDVSDNGLSGATLAPQLEPLVSLTHLNVQGSAISRVDDAVALLRARPTLRLLALKDTDGERACPACAHPSYLAAMVEAGRDLIMLDGESMFLRDEVATLLGERAGHGAESEVSLPAANSRPWFAGVPSRRFGPEAPLSGSAAVRSVRTSADALREAREAIQSMIAEDRKGGRAVDAVLRAAGSS</sequence>
<dbReference type="Gene3D" id="3.80.10.10">
    <property type="entry name" value="Ribonuclease Inhibitor"/>
    <property type="match status" value="1"/>
</dbReference>
<dbReference type="AlphaFoldDB" id="A0A5A8DVS3"/>
<organism evidence="4 5">
    <name type="scientific">Cafeteria roenbergensis</name>
    <name type="common">Marine flagellate</name>
    <dbReference type="NCBI Taxonomy" id="33653"/>
    <lineage>
        <taxon>Eukaryota</taxon>
        <taxon>Sar</taxon>
        <taxon>Stramenopiles</taxon>
        <taxon>Bigyra</taxon>
        <taxon>Opalozoa</taxon>
        <taxon>Bicosoecida</taxon>
        <taxon>Cafeteriaceae</taxon>
        <taxon>Cafeteria</taxon>
    </lineage>
</organism>
<protein>
    <submittedName>
        <fullName evidence="4">Uncharacterized protein</fullName>
    </submittedName>
</protein>
<proteinExistence type="predicted"/>